<dbReference type="AlphaFoldDB" id="A0A1S3HME6"/>
<accession>A0A1S3HME6</accession>
<dbReference type="Pfam" id="PF03328">
    <property type="entry name" value="HpcH_HpaI"/>
    <property type="match status" value="1"/>
</dbReference>
<evidence type="ECO:0000313" key="5">
    <source>
        <dbReference type="Proteomes" id="UP000085678"/>
    </source>
</evidence>
<dbReference type="SUPFAM" id="SSF54637">
    <property type="entry name" value="Thioesterase/thiol ester dehydrase-isomerase"/>
    <property type="match status" value="2"/>
</dbReference>
<evidence type="ECO:0000256" key="1">
    <source>
        <dbReference type="ARBA" id="ARBA00001946"/>
    </source>
</evidence>
<reference evidence="6" key="1">
    <citation type="journal article" date="2015" name="Nat. Commun.">
        <title>The Lingula genome provides insights into brachiopod evolution and the origin of phosphate biomineralization.</title>
        <authorList>
            <person name="Luo Y.J."/>
            <person name="Takeuchi T."/>
            <person name="Koyanagi R."/>
            <person name="Yamada L."/>
            <person name="Kanda M."/>
            <person name="Khalturina M."/>
            <person name="Fujie M."/>
            <person name="Yamasaki S.I."/>
            <person name="Endo K."/>
            <person name="Satoh N."/>
        </authorList>
    </citation>
    <scope>NUCLEOTIDE SEQUENCE</scope>
</reference>
<dbReference type="RefSeq" id="XP_013386671.1">
    <property type="nucleotide sequence ID" value="XM_013531217.1"/>
</dbReference>
<dbReference type="GO" id="GO:0003824">
    <property type="term" value="F:catalytic activity"/>
    <property type="evidence" value="ECO:0007669"/>
    <property type="project" value="InterPro"/>
</dbReference>
<keyword evidence="2" id="KW-0479">Metal-binding</keyword>
<dbReference type="GO" id="GO:0000287">
    <property type="term" value="F:magnesium ion binding"/>
    <property type="evidence" value="ECO:0007669"/>
    <property type="project" value="TreeGrafter"/>
</dbReference>
<dbReference type="InterPro" id="IPR040442">
    <property type="entry name" value="Pyrv_kinase-like_dom_sf"/>
</dbReference>
<dbReference type="GO" id="GO:0006107">
    <property type="term" value="P:oxaloacetate metabolic process"/>
    <property type="evidence" value="ECO:0007669"/>
    <property type="project" value="TreeGrafter"/>
</dbReference>
<comment type="cofactor">
    <cofactor evidence="1">
        <name>Mg(2+)</name>
        <dbReference type="ChEBI" id="CHEBI:18420"/>
    </cofactor>
</comment>
<dbReference type="PANTHER" id="PTHR32308">
    <property type="entry name" value="LYASE BETA SUBUNIT, PUTATIVE (AFU_ORTHOLOGUE AFUA_4G13030)-RELATED"/>
    <property type="match status" value="1"/>
</dbReference>
<dbReference type="InParanoid" id="A0A1S3HME6"/>
<gene>
    <name evidence="6" type="primary">LOC106156104</name>
</gene>
<feature type="domain" description="HpcH/HpaI aldolase/citrate lyase" evidence="4">
    <location>
        <begin position="49"/>
        <end position="264"/>
    </location>
</feature>
<dbReference type="SUPFAM" id="SSF51621">
    <property type="entry name" value="Phosphoenolpyruvate/pyruvate domain"/>
    <property type="match status" value="1"/>
</dbReference>
<dbReference type="InterPro" id="IPR015813">
    <property type="entry name" value="Pyrv/PenolPyrv_kinase-like_dom"/>
</dbReference>
<evidence type="ECO:0000259" key="4">
    <source>
        <dbReference type="Pfam" id="PF03328"/>
    </source>
</evidence>
<dbReference type="Gene3D" id="3.20.20.60">
    <property type="entry name" value="Phosphoenolpyruvate-binding domains"/>
    <property type="match status" value="1"/>
</dbReference>
<sequence>MNIAQNATRWALLRRLVNCRENASLFFSARTQTNRAIHTEYIQPLVRSVYFPSLQAIKSGQIPEINPDIVVLDMEDTVPMAEKDCARPLFLKIIESWHRPQPLFVRLNCADDYLLMLKDANTLSHINVAGFVLPKVQRGSAFEEYEVVVREQESRLKLPLGTFRYIPMIETAEGYANAFSIASGGFGRNFAVAIGNNDISFDTQSEPLSSLIQTLRNQVTFAAKSGNIPVLWGVHLNEDDYGTFERICLEAKASGCDGGIALSPAHVTILNRVFSTSPSEAEDARMRVDFKKSNPGVSYHRYPQSTRTILALPLVKKAENILERIEKERLYDAEKKKGIRNDRDDFETPASVTIPSRVPEIFPGGEPKFNTWEKEQTIVAPFELTIDGAMMTLWDSSFYQNSLLCSSDEFSKSCGLAARQLPLGLLGMVAIGMSVSTFTEHCRYHLGFKNLRQLHPMSPGVTVRAVMSVLDVRRAGNEGKYDVVTSRHELTDTSGISLLSVDKISMFPQGMFPKIQPSAETKSETSAVKVISKLKRTVVDGAKDCSKCPFHEAAAVEVGKVYAHRLVKVLTDAESRGLSHLMWLTNPHHFNIMRFSHAEIVVPGPFVMAATIANTGLDYGYVMYEEITSCTNPNRVNVGDMISSLSCVTEVKAVDGNPDLEELTMRLYGLINIDTEDILHINVPGDVLEKEDFKASEMEEILRVNCPALFHKVACIMTRKMIRFSPSSEIS</sequence>
<keyword evidence="5" id="KW-1185">Reference proteome</keyword>
<name>A0A1S3HME6_LINAN</name>
<dbReference type="InterPro" id="IPR029069">
    <property type="entry name" value="HotDog_dom_sf"/>
</dbReference>
<evidence type="ECO:0000256" key="3">
    <source>
        <dbReference type="ARBA" id="ARBA00022842"/>
    </source>
</evidence>
<dbReference type="STRING" id="7574.A0A1S3HME6"/>
<organism evidence="5 6">
    <name type="scientific">Lingula anatina</name>
    <name type="common">Brachiopod</name>
    <name type="synonym">Lingula unguis</name>
    <dbReference type="NCBI Taxonomy" id="7574"/>
    <lineage>
        <taxon>Eukaryota</taxon>
        <taxon>Metazoa</taxon>
        <taxon>Spiralia</taxon>
        <taxon>Lophotrochozoa</taxon>
        <taxon>Brachiopoda</taxon>
        <taxon>Linguliformea</taxon>
        <taxon>Lingulata</taxon>
        <taxon>Lingulida</taxon>
        <taxon>Linguloidea</taxon>
        <taxon>Lingulidae</taxon>
        <taxon>Lingula</taxon>
    </lineage>
</organism>
<dbReference type="Proteomes" id="UP000085678">
    <property type="component" value="Unplaced"/>
</dbReference>
<dbReference type="InterPro" id="IPR005000">
    <property type="entry name" value="Aldolase/citrate-lyase_domain"/>
</dbReference>
<proteinExistence type="predicted"/>
<keyword evidence="3" id="KW-0460">Magnesium</keyword>
<evidence type="ECO:0000313" key="6">
    <source>
        <dbReference type="RefSeq" id="XP_013386671.1"/>
    </source>
</evidence>
<reference evidence="6" key="2">
    <citation type="submission" date="2025-08" db="UniProtKB">
        <authorList>
            <consortium name="RefSeq"/>
        </authorList>
    </citation>
    <scope>IDENTIFICATION</scope>
</reference>
<dbReference type="Gene3D" id="3.10.129.10">
    <property type="entry name" value="Hotdog Thioesterase"/>
    <property type="match status" value="1"/>
</dbReference>
<evidence type="ECO:0000256" key="2">
    <source>
        <dbReference type="ARBA" id="ARBA00022723"/>
    </source>
</evidence>
<dbReference type="PANTHER" id="PTHR32308:SF1">
    <property type="entry name" value="HPCH_HPAI ALDOLASE_CITRATE LYASE DOMAIN-CONTAINING PROTEIN"/>
    <property type="match status" value="1"/>
</dbReference>
<protein>
    <submittedName>
        <fullName evidence="6">Uncharacterized protein LOC106156104</fullName>
    </submittedName>
</protein>
<dbReference type="OrthoDB" id="9999587at2759"/>
<dbReference type="GeneID" id="106156104"/>
<dbReference type="KEGG" id="lak:106156104"/>